<keyword evidence="4 5" id="KW-0472">Membrane</keyword>
<reference evidence="6 7" key="1">
    <citation type="submission" date="2015-07" db="EMBL/GenBank/DDBJ databases">
        <title>Whole genome sequencing of Bosea vaviloviae isolated from cave pool.</title>
        <authorList>
            <person name="Tan N.E.H."/>
            <person name="Lee Y.P."/>
            <person name="Gan H.M."/>
            <person name="Barton H."/>
            <person name="Savka M.A."/>
        </authorList>
    </citation>
    <scope>NUCLEOTIDE SEQUENCE [LARGE SCALE GENOMIC DNA]</scope>
    <source>
        <strain evidence="6 7">SD260</strain>
    </source>
</reference>
<comment type="subcellular location">
    <subcellularLocation>
        <location evidence="5">Cell membrane</location>
        <topology evidence="5">Multi-pass membrane protein</topology>
    </subcellularLocation>
    <subcellularLocation>
        <location evidence="1">Membrane</location>
        <topology evidence="1">Multi-pass membrane protein</topology>
    </subcellularLocation>
</comment>
<organism evidence="6 7">
    <name type="scientific">Bosea vaviloviae</name>
    <dbReference type="NCBI Taxonomy" id="1526658"/>
    <lineage>
        <taxon>Bacteria</taxon>
        <taxon>Pseudomonadati</taxon>
        <taxon>Pseudomonadota</taxon>
        <taxon>Alphaproteobacteria</taxon>
        <taxon>Hyphomicrobiales</taxon>
        <taxon>Boseaceae</taxon>
        <taxon>Bosea</taxon>
    </lineage>
</organism>
<dbReference type="PANTHER" id="PTHR43701:SF2">
    <property type="entry name" value="MEMBRANE TRANSPORTER PROTEIN YJNA-RELATED"/>
    <property type="match status" value="1"/>
</dbReference>
<evidence type="ECO:0000256" key="5">
    <source>
        <dbReference type="RuleBase" id="RU363041"/>
    </source>
</evidence>
<dbReference type="PANTHER" id="PTHR43701">
    <property type="entry name" value="MEMBRANE TRANSPORTER PROTEIN MJ0441-RELATED"/>
    <property type="match status" value="1"/>
</dbReference>
<dbReference type="GO" id="GO:0005886">
    <property type="term" value="C:plasma membrane"/>
    <property type="evidence" value="ECO:0007669"/>
    <property type="project" value="UniProtKB-SubCell"/>
</dbReference>
<gene>
    <name evidence="6" type="ORF">AE618_07470</name>
</gene>
<dbReference type="InterPro" id="IPR051598">
    <property type="entry name" value="TSUP/Inactive_protease-like"/>
</dbReference>
<evidence type="ECO:0000256" key="4">
    <source>
        <dbReference type="ARBA" id="ARBA00023136"/>
    </source>
</evidence>
<keyword evidence="5" id="KW-1003">Cell membrane</keyword>
<comment type="similarity">
    <text evidence="5">Belongs to the 4-toluene sulfonate uptake permease (TSUP) (TC 2.A.102) family.</text>
</comment>
<proteinExistence type="inferred from homology"/>
<feature type="transmembrane region" description="Helical" evidence="5">
    <location>
        <begin position="15"/>
        <end position="39"/>
    </location>
</feature>
<feature type="transmembrane region" description="Helical" evidence="5">
    <location>
        <begin position="140"/>
        <end position="167"/>
    </location>
</feature>
<comment type="caution">
    <text evidence="6">The sequence shown here is derived from an EMBL/GenBank/DDBJ whole genome shotgun (WGS) entry which is preliminary data.</text>
</comment>
<dbReference type="Pfam" id="PF01925">
    <property type="entry name" value="TauE"/>
    <property type="match status" value="1"/>
</dbReference>
<dbReference type="RefSeq" id="WP_054208411.1">
    <property type="nucleotide sequence ID" value="NZ_LGSZ01000028.1"/>
</dbReference>
<sequence length="264" mass="25946">MIVGPDIASVGSGSLVGFVLGLIGGGGSILAVPLLVYVVGVASPHVAIGTSAVAVALSAFANLLGHASAGNVRWPCALVFSAAGIAGAAVGSTIGKSLDGQKLLLLFGVLMIVIAVMMLVRKGGDGAAFQPLGRTTASRLLPRLLGMGGLVGGMSGFFGIGGGFLIVPGLMGAARMPMIMAIGSSLVAVTAFGITTAVSYALSGLVDWRIATLFVAGGIAGGVGGTFLAQRLSGHKSMLSRVFASIVAAVGLYVVARGYAAVFG</sequence>
<evidence type="ECO:0000256" key="3">
    <source>
        <dbReference type="ARBA" id="ARBA00022989"/>
    </source>
</evidence>
<dbReference type="PATRIC" id="fig|1526658.3.peg.2168"/>
<dbReference type="EMBL" id="LGSZ01000028">
    <property type="protein sequence ID" value="KPH81578.1"/>
    <property type="molecule type" value="Genomic_DNA"/>
</dbReference>
<feature type="transmembrane region" description="Helical" evidence="5">
    <location>
        <begin position="242"/>
        <end position="262"/>
    </location>
</feature>
<name>A0A0N1N2V9_9HYPH</name>
<feature type="transmembrane region" description="Helical" evidence="5">
    <location>
        <begin position="46"/>
        <end position="66"/>
    </location>
</feature>
<dbReference type="Proteomes" id="UP000037822">
    <property type="component" value="Unassembled WGS sequence"/>
</dbReference>
<feature type="transmembrane region" description="Helical" evidence="5">
    <location>
        <begin position="103"/>
        <end position="120"/>
    </location>
</feature>
<keyword evidence="2 5" id="KW-0812">Transmembrane</keyword>
<evidence type="ECO:0000256" key="1">
    <source>
        <dbReference type="ARBA" id="ARBA00004141"/>
    </source>
</evidence>
<feature type="transmembrane region" description="Helical" evidence="5">
    <location>
        <begin position="72"/>
        <end position="91"/>
    </location>
</feature>
<evidence type="ECO:0000313" key="7">
    <source>
        <dbReference type="Proteomes" id="UP000037822"/>
    </source>
</evidence>
<protein>
    <recommendedName>
        <fullName evidence="5">Probable membrane transporter protein</fullName>
    </recommendedName>
</protein>
<feature type="transmembrane region" description="Helical" evidence="5">
    <location>
        <begin position="179"/>
        <end position="202"/>
    </location>
</feature>
<dbReference type="AlphaFoldDB" id="A0A0N1N2V9"/>
<evidence type="ECO:0000313" key="6">
    <source>
        <dbReference type="EMBL" id="KPH81578.1"/>
    </source>
</evidence>
<accession>A0A0N1N2V9</accession>
<keyword evidence="7" id="KW-1185">Reference proteome</keyword>
<evidence type="ECO:0000256" key="2">
    <source>
        <dbReference type="ARBA" id="ARBA00022692"/>
    </source>
</evidence>
<dbReference type="InterPro" id="IPR002781">
    <property type="entry name" value="TM_pro_TauE-like"/>
</dbReference>
<keyword evidence="3 5" id="KW-1133">Transmembrane helix</keyword>
<feature type="transmembrane region" description="Helical" evidence="5">
    <location>
        <begin position="208"/>
        <end position="230"/>
    </location>
</feature>